<dbReference type="EMBL" id="JAINUG010000065">
    <property type="protein sequence ID" value="KAJ8402244.1"/>
    <property type="molecule type" value="Genomic_DNA"/>
</dbReference>
<sequence>MADYDNYDDRDRAYGSFGGGRGSRGGGGPGGPRKQKELPSEPPYTAYVGNLPFNTVQGDIDAIFKDLSVRSVRLVRDKETDKFKGFCYVEFDDLESLKEALTYDGALLGDRSLRVDIAEGRRQEKGAGGFGFRKQDDRGGRGGMRGPGGGGQDPRESRDDFDQSGGGFRDDDFMSGRSRGGGRPGDRRGAGGGGGPGGMGRYRDAPRGSSEDFREPSDEERAQRPRLQLKPRTVDAPLNQVANPHSAIFGGAKPREEN</sequence>
<comment type="subcellular location">
    <subcellularLocation>
        <location evidence="1">Cytoplasm</location>
        <location evidence="1">Perinuclear region</location>
    </subcellularLocation>
</comment>
<keyword evidence="7 11" id="KW-0694">RNA-binding</keyword>
<dbReference type="InterPro" id="IPR035979">
    <property type="entry name" value="RBD_domain_sf"/>
</dbReference>
<feature type="domain" description="RRM" evidence="13">
    <location>
        <begin position="44"/>
        <end position="120"/>
    </location>
</feature>
<name>A0AAD7SGQ7_9TELE</name>
<keyword evidence="3" id="KW-0488">Methylation</keyword>
<evidence type="ECO:0000313" key="14">
    <source>
        <dbReference type="EMBL" id="KAJ8402244.1"/>
    </source>
</evidence>
<evidence type="ECO:0000256" key="1">
    <source>
        <dbReference type="ARBA" id="ARBA00004556"/>
    </source>
</evidence>
<dbReference type="GO" id="GO:0048471">
    <property type="term" value="C:perinuclear region of cytoplasm"/>
    <property type="evidence" value="ECO:0007669"/>
    <property type="project" value="UniProtKB-SubCell"/>
</dbReference>
<keyword evidence="4" id="KW-0963">Cytoplasm</keyword>
<keyword evidence="5" id="KW-0396">Initiation factor</keyword>
<evidence type="ECO:0000256" key="10">
    <source>
        <dbReference type="ARBA" id="ARBA00025462"/>
    </source>
</evidence>
<feature type="region of interest" description="Disordered" evidence="12">
    <location>
        <begin position="125"/>
        <end position="258"/>
    </location>
</feature>
<feature type="compositionally biased region" description="Gly residues" evidence="12">
    <location>
        <begin position="16"/>
        <end position="31"/>
    </location>
</feature>
<reference evidence="14" key="1">
    <citation type="journal article" date="2023" name="Science">
        <title>Genome structures resolve the early diversification of teleost fishes.</title>
        <authorList>
            <person name="Parey E."/>
            <person name="Louis A."/>
            <person name="Montfort J."/>
            <person name="Bouchez O."/>
            <person name="Roques C."/>
            <person name="Iampietro C."/>
            <person name="Lluch J."/>
            <person name="Castinel A."/>
            <person name="Donnadieu C."/>
            <person name="Desvignes T."/>
            <person name="Floi Bucao C."/>
            <person name="Jouanno E."/>
            <person name="Wen M."/>
            <person name="Mejri S."/>
            <person name="Dirks R."/>
            <person name="Jansen H."/>
            <person name="Henkel C."/>
            <person name="Chen W.J."/>
            <person name="Zahm M."/>
            <person name="Cabau C."/>
            <person name="Klopp C."/>
            <person name="Thompson A.W."/>
            <person name="Robinson-Rechavi M."/>
            <person name="Braasch I."/>
            <person name="Lecointre G."/>
            <person name="Bobe J."/>
            <person name="Postlethwait J.H."/>
            <person name="Berthelot C."/>
            <person name="Roest Crollius H."/>
            <person name="Guiguen Y."/>
        </authorList>
    </citation>
    <scope>NUCLEOTIDE SEQUENCE</scope>
    <source>
        <strain evidence="14">NC1722</strain>
    </source>
</reference>
<evidence type="ECO:0000256" key="11">
    <source>
        <dbReference type="PROSITE-ProRule" id="PRU00176"/>
    </source>
</evidence>
<dbReference type="GO" id="GO:0003723">
    <property type="term" value="F:RNA binding"/>
    <property type="evidence" value="ECO:0007669"/>
    <property type="project" value="UniProtKB-UniRule"/>
</dbReference>
<protein>
    <recommendedName>
        <fullName evidence="2">Eukaryotic translation initiation factor 4H</fullName>
    </recommendedName>
</protein>
<accession>A0AAD7SGQ7</accession>
<feature type="compositionally biased region" description="Gly residues" evidence="12">
    <location>
        <begin position="190"/>
        <end position="200"/>
    </location>
</feature>
<keyword evidence="8" id="KW-0648">Protein biosynthesis</keyword>
<organism evidence="14 15">
    <name type="scientific">Aldrovandia affinis</name>
    <dbReference type="NCBI Taxonomy" id="143900"/>
    <lineage>
        <taxon>Eukaryota</taxon>
        <taxon>Metazoa</taxon>
        <taxon>Chordata</taxon>
        <taxon>Craniata</taxon>
        <taxon>Vertebrata</taxon>
        <taxon>Euteleostomi</taxon>
        <taxon>Actinopterygii</taxon>
        <taxon>Neopterygii</taxon>
        <taxon>Teleostei</taxon>
        <taxon>Notacanthiformes</taxon>
        <taxon>Halosauridae</taxon>
        <taxon>Aldrovandia</taxon>
    </lineage>
</organism>
<evidence type="ECO:0000256" key="8">
    <source>
        <dbReference type="ARBA" id="ARBA00022917"/>
    </source>
</evidence>
<feature type="compositionally biased region" description="Basic and acidic residues" evidence="12">
    <location>
        <begin position="201"/>
        <end position="223"/>
    </location>
</feature>
<evidence type="ECO:0000259" key="13">
    <source>
        <dbReference type="PROSITE" id="PS50102"/>
    </source>
</evidence>
<dbReference type="SUPFAM" id="SSF54928">
    <property type="entry name" value="RNA-binding domain, RBD"/>
    <property type="match status" value="1"/>
</dbReference>
<dbReference type="InterPro" id="IPR000504">
    <property type="entry name" value="RRM_dom"/>
</dbReference>
<evidence type="ECO:0000256" key="12">
    <source>
        <dbReference type="SAM" id="MobiDB-lite"/>
    </source>
</evidence>
<comment type="caution">
    <text evidence="14">The sequence shown here is derived from an EMBL/GenBank/DDBJ whole genome shotgun (WGS) entry which is preliminary data.</text>
</comment>
<dbReference type="PANTHER" id="PTHR23236:SF11">
    <property type="entry name" value="EUKARYOTIC TRANSLATION INITIATION FACTOR 4H"/>
    <property type="match status" value="1"/>
</dbReference>
<dbReference type="GO" id="GO:0003743">
    <property type="term" value="F:translation initiation factor activity"/>
    <property type="evidence" value="ECO:0007669"/>
    <property type="project" value="UniProtKB-KW"/>
</dbReference>
<evidence type="ECO:0000256" key="6">
    <source>
        <dbReference type="ARBA" id="ARBA00022553"/>
    </source>
</evidence>
<evidence type="ECO:0000256" key="4">
    <source>
        <dbReference type="ARBA" id="ARBA00022490"/>
    </source>
</evidence>
<dbReference type="Proteomes" id="UP001221898">
    <property type="component" value="Unassembled WGS sequence"/>
</dbReference>
<dbReference type="InterPro" id="IPR034229">
    <property type="entry name" value="eIF4H_RRM"/>
</dbReference>
<dbReference type="FunFam" id="3.30.70.330:FF:001069">
    <property type="entry name" value="Eukaryotic translation initiation factor 4H"/>
    <property type="match status" value="1"/>
</dbReference>
<dbReference type="SMART" id="SM00360">
    <property type="entry name" value="RRM"/>
    <property type="match status" value="1"/>
</dbReference>
<evidence type="ECO:0000256" key="3">
    <source>
        <dbReference type="ARBA" id="ARBA00022481"/>
    </source>
</evidence>
<dbReference type="PROSITE" id="PS50102">
    <property type="entry name" value="RRM"/>
    <property type="match status" value="1"/>
</dbReference>
<evidence type="ECO:0000256" key="9">
    <source>
        <dbReference type="ARBA" id="ARBA00022990"/>
    </source>
</evidence>
<feature type="region of interest" description="Disordered" evidence="12">
    <location>
        <begin position="1"/>
        <end position="45"/>
    </location>
</feature>
<evidence type="ECO:0000313" key="15">
    <source>
        <dbReference type="Proteomes" id="UP001221898"/>
    </source>
</evidence>
<dbReference type="Gene3D" id="3.30.70.330">
    <property type="match status" value="1"/>
</dbReference>
<proteinExistence type="predicted"/>
<evidence type="ECO:0000256" key="7">
    <source>
        <dbReference type="ARBA" id="ARBA00022884"/>
    </source>
</evidence>
<dbReference type="Pfam" id="PF00076">
    <property type="entry name" value="RRM_1"/>
    <property type="match status" value="1"/>
</dbReference>
<dbReference type="InterPro" id="IPR012677">
    <property type="entry name" value="Nucleotide-bd_a/b_plait_sf"/>
</dbReference>
<dbReference type="PANTHER" id="PTHR23236">
    <property type="entry name" value="EUKARYOTIC TRANSLATION INITIATION FACTOR 4B/4H"/>
    <property type="match status" value="1"/>
</dbReference>
<evidence type="ECO:0000256" key="5">
    <source>
        <dbReference type="ARBA" id="ARBA00022540"/>
    </source>
</evidence>
<dbReference type="CDD" id="cd12401">
    <property type="entry name" value="RRM_eIF4H"/>
    <property type="match status" value="1"/>
</dbReference>
<keyword evidence="6" id="KW-0597">Phosphoprotein</keyword>
<keyword evidence="9" id="KW-0007">Acetylation</keyword>
<comment type="function">
    <text evidence="10">Stimulates the RNA helicase activity of EIF4A in the translation initiation complex. Binds weakly mRNA.</text>
</comment>
<evidence type="ECO:0000256" key="2">
    <source>
        <dbReference type="ARBA" id="ARBA00013856"/>
    </source>
</evidence>
<feature type="compositionally biased region" description="Gly residues" evidence="12">
    <location>
        <begin position="141"/>
        <end position="152"/>
    </location>
</feature>
<dbReference type="AlphaFoldDB" id="A0AAD7SGQ7"/>
<gene>
    <name evidence="14" type="ORF">AAFF_G00371090</name>
</gene>
<keyword evidence="15" id="KW-1185">Reference proteome</keyword>